<dbReference type="EMBL" id="CADCXU010022224">
    <property type="protein sequence ID" value="CAB0009778.1"/>
    <property type="molecule type" value="Genomic_DNA"/>
</dbReference>
<name>A0A6H5H2T4_9HEMI</name>
<protein>
    <submittedName>
        <fullName evidence="1">Uncharacterized protein</fullName>
    </submittedName>
</protein>
<evidence type="ECO:0000313" key="2">
    <source>
        <dbReference type="Proteomes" id="UP000479000"/>
    </source>
</evidence>
<reference evidence="1 2" key="1">
    <citation type="submission" date="2020-02" db="EMBL/GenBank/DDBJ databases">
        <authorList>
            <person name="Ferguson B K."/>
        </authorList>
    </citation>
    <scope>NUCLEOTIDE SEQUENCE [LARGE SCALE GENOMIC DNA]</scope>
</reference>
<gene>
    <name evidence="1" type="ORF">NTEN_LOCUS14878</name>
</gene>
<accession>A0A6H5H2T4</accession>
<evidence type="ECO:0000313" key="1">
    <source>
        <dbReference type="EMBL" id="CAB0009778.1"/>
    </source>
</evidence>
<keyword evidence="2" id="KW-1185">Reference proteome</keyword>
<dbReference type="AlphaFoldDB" id="A0A6H5H2T4"/>
<dbReference type="Proteomes" id="UP000479000">
    <property type="component" value="Unassembled WGS sequence"/>
</dbReference>
<feature type="non-terminal residue" evidence="1">
    <location>
        <position position="165"/>
    </location>
</feature>
<organism evidence="1 2">
    <name type="scientific">Nesidiocoris tenuis</name>
    <dbReference type="NCBI Taxonomy" id="355587"/>
    <lineage>
        <taxon>Eukaryota</taxon>
        <taxon>Metazoa</taxon>
        <taxon>Ecdysozoa</taxon>
        <taxon>Arthropoda</taxon>
        <taxon>Hexapoda</taxon>
        <taxon>Insecta</taxon>
        <taxon>Pterygota</taxon>
        <taxon>Neoptera</taxon>
        <taxon>Paraneoptera</taxon>
        <taxon>Hemiptera</taxon>
        <taxon>Heteroptera</taxon>
        <taxon>Panheteroptera</taxon>
        <taxon>Cimicomorpha</taxon>
        <taxon>Miridae</taxon>
        <taxon>Dicyphina</taxon>
        <taxon>Nesidiocoris</taxon>
    </lineage>
</organism>
<sequence>MDGSLSLSKPPPDRNYLLGHCPTAVLLPFQNAYLSRKVNSRSRRWVSSQLTNAVPDVPCRPLVKDVTVQFLDVVTWVPVSGDRAKTGTTAGHLRKESDKCGAIVMSKSFCFFHKYQQNPLFHDESERFEILIEIQVLAIQHPPLEAEDRLERPNSIGYAPKVKYG</sequence>
<proteinExistence type="predicted"/>